<evidence type="ECO:0000313" key="1">
    <source>
        <dbReference type="Proteomes" id="UP000887580"/>
    </source>
</evidence>
<name>A0AC35EV77_9BILA</name>
<accession>A0AC35EV77</accession>
<sequence>MGNKHTGSSSRQTLQYQTSVPANPVSIVVPNPQPRRRCSEFKYKSVEATDRPSINPNPPNGDAAAKLNRQRRWSTAAAIGTARNNTMKPKRLAPRQRNLIIKSWNKTAKTKVGKDIFVGK</sequence>
<reference evidence="2" key="1">
    <citation type="submission" date="2022-11" db="UniProtKB">
        <authorList>
            <consortium name="WormBaseParasite"/>
        </authorList>
    </citation>
    <scope>IDENTIFICATION</scope>
</reference>
<dbReference type="WBParaSite" id="PS1159_v2.g11103.t1">
    <property type="protein sequence ID" value="PS1159_v2.g11103.t1"/>
    <property type="gene ID" value="PS1159_v2.g11103"/>
</dbReference>
<protein>
    <submittedName>
        <fullName evidence="2">Uncharacterized protein</fullName>
    </submittedName>
</protein>
<dbReference type="Proteomes" id="UP000887580">
    <property type="component" value="Unplaced"/>
</dbReference>
<proteinExistence type="predicted"/>
<organism evidence="1 2">
    <name type="scientific">Panagrolaimus sp. PS1159</name>
    <dbReference type="NCBI Taxonomy" id="55785"/>
    <lineage>
        <taxon>Eukaryota</taxon>
        <taxon>Metazoa</taxon>
        <taxon>Ecdysozoa</taxon>
        <taxon>Nematoda</taxon>
        <taxon>Chromadorea</taxon>
        <taxon>Rhabditida</taxon>
        <taxon>Tylenchina</taxon>
        <taxon>Panagrolaimomorpha</taxon>
        <taxon>Panagrolaimoidea</taxon>
        <taxon>Panagrolaimidae</taxon>
        <taxon>Panagrolaimus</taxon>
    </lineage>
</organism>
<evidence type="ECO:0000313" key="2">
    <source>
        <dbReference type="WBParaSite" id="PS1159_v2.g11103.t1"/>
    </source>
</evidence>